<keyword evidence="2" id="KW-1185">Reference proteome</keyword>
<comment type="caution">
    <text evidence="1">The sequence shown here is derived from an EMBL/GenBank/DDBJ whole genome shotgun (WGS) entry which is preliminary data.</text>
</comment>
<reference evidence="1 2" key="1">
    <citation type="submission" date="2014-03" db="EMBL/GenBank/DDBJ databases">
        <title>Draft genome sequence of the novel thermoacidophilic archaea Acidianus copahuensis ALE1 strain, isolated from Copahue volcanic area in Neuquen Argentina.</title>
        <authorList>
            <person name="Urbieta M.S."/>
            <person name="Rascovan N."/>
            <person name="Castro C."/>
            <person name="Revale S."/>
            <person name="Giaveno M.A."/>
            <person name="Vazquez M.P."/>
            <person name="Donati E.R."/>
        </authorList>
    </citation>
    <scope>NUCLEOTIDE SEQUENCE [LARGE SCALE GENOMIC DNA]</scope>
    <source>
        <strain evidence="1 2">ALE1</strain>
    </source>
</reference>
<dbReference type="Proteomes" id="UP000024332">
    <property type="component" value="Unassembled WGS sequence"/>
</dbReference>
<evidence type="ECO:0000313" key="1">
    <source>
        <dbReference type="EMBL" id="EZQ12055.1"/>
    </source>
</evidence>
<gene>
    <name evidence="1" type="ORF">CM19_00185</name>
</gene>
<protein>
    <submittedName>
        <fullName evidence="1">Uncharacterized protein</fullName>
    </submittedName>
</protein>
<accession>A0A031LWA3</accession>
<evidence type="ECO:0000313" key="2">
    <source>
        <dbReference type="Proteomes" id="UP000024332"/>
    </source>
</evidence>
<organism evidence="1 2">
    <name type="scientific">Candidatus Acidianus copahuensis</name>
    <dbReference type="NCBI Taxonomy" id="1160895"/>
    <lineage>
        <taxon>Archaea</taxon>
        <taxon>Thermoproteota</taxon>
        <taxon>Thermoprotei</taxon>
        <taxon>Sulfolobales</taxon>
        <taxon>Sulfolobaceae</taxon>
        <taxon>Acidianus</taxon>
    </lineage>
</organism>
<dbReference type="RefSeq" id="WP_048098439.1">
    <property type="nucleotide sequence ID" value="NZ_JFZT01000005.1"/>
</dbReference>
<dbReference type="AlphaFoldDB" id="A0A031LWA3"/>
<name>A0A031LWA3_9CREN</name>
<dbReference type="EMBL" id="JFZT01000005">
    <property type="protein sequence ID" value="EZQ12055.1"/>
    <property type="molecule type" value="Genomic_DNA"/>
</dbReference>
<sequence>MDDSDSHLLIRTLSFLIKEEEGEIPDMFASPGMYHFFSNLKSSKMLKAWLSPHFAILKYADSSFLLQVRTGKVYLFKLDNIFQEVIDEKKEGLENGLRDDELARIRVAYLRLIEELKGKRETKITPEIEIVTDNKIRKMIGYDLDYENLEGPVEEGKWIRLVENLAMISSGDISVYFSSVKENIKIIVSSIMSTYIIRKIENALKKVGLYPATISLMKGRSEVNIEGLPCNKEVSSFLKGILSQIEYTEVQEELGINIELIPSCERFFLKIDENEVCELEISKDSTANYSRFSICADCNKPFFDYIAEEFTKKVISVLKEKTYNVFFQGYQIQVYGLPREFFTSISFFGMETSVELKDLPIVAERVIIPGEELRVVEFENLRHVNFDLRPKLDGEFKKMLNFFTFIEISKSKIEINKGIKL</sequence>
<proteinExistence type="predicted"/>